<proteinExistence type="predicted"/>
<sequence>MADKETPSSPPQYNSNSETEPQPLPPDVSNICGLIRITAEWEERKMFSGVKRCQHTETWDINSDANECHIIANFVDRTSPQIPENKTSNPIEEELLPFYFTVHTELEPKPAEKPPKVYPKFTLWSDHDVTPGPLSRNSQQILLERKYADFHLALGLIQTIANSTHGSRFARVMFPWQKQYKVVKTDWQWYGGYWMEGMTENWWSASKEVAEARDRLRTKALHGKVVWKIRSEKEFLVPFRWCVANNKK</sequence>
<name>A0AAD4KKI2_9EURO</name>
<gene>
    <name evidence="2" type="ORF">BGW36DRAFT_389000</name>
</gene>
<keyword evidence="3" id="KW-1185">Reference proteome</keyword>
<comment type="caution">
    <text evidence="2">The sequence shown here is derived from an EMBL/GenBank/DDBJ whole genome shotgun (WGS) entry which is preliminary data.</text>
</comment>
<feature type="region of interest" description="Disordered" evidence="1">
    <location>
        <begin position="1"/>
        <end position="28"/>
    </location>
</feature>
<organism evidence="2 3">
    <name type="scientific">Talaromyces proteolyticus</name>
    <dbReference type="NCBI Taxonomy" id="1131652"/>
    <lineage>
        <taxon>Eukaryota</taxon>
        <taxon>Fungi</taxon>
        <taxon>Dikarya</taxon>
        <taxon>Ascomycota</taxon>
        <taxon>Pezizomycotina</taxon>
        <taxon>Eurotiomycetes</taxon>
        <taxon>Eurotiomycetidae</taxon>
        <taxon>Eurotiales</taxon>
        <taxon>Trichocomaceae</taxon>
        <taxon>Talaromyces</taxon>
        <taxon>Talaromyces sect. Bacilispori</taxon>
    </lineage>
</organism>
<reference evidence="2" key="1">
    <citation type="submission" date="2021-12" db="EMBL/GenBank/DDBJ databases">
        <title>Convergent genome expansion in fungi linked to evolution of root-endophyte symbiosis.</title>
        <authorList>
            <consortium name="DOE Joint Genome Institute"/>
            <person name="Ke Y.-H."/>
            <person name="Bonito G."/>
            <person name="Liao H.-L."/>
            <person name="Looney B."/>
            <person name="Rojas-Flechas A."/>
            <person name="Nash J."/>
            <person name="Hameed K."/>
            <person name="Schadt C."/>
            <person name="Martin F."/>
            <person name="Crous P.W."/>
            <person name="Miettinen O."/>
            <person name="Magnuson J.K."/>
            <person name="Labbe J."/>
            <person name="Jacobson D."/>
            <person name="Doktycz M.J."/>
            <person name="Veneault-Fourrey C."/>
            <person name="Kuo A."/>
            <person name="Mondo S."/>
            <person name="Calhoun S."/>
            <person name="Riley R."/>
            <person name="Ohm R."/>
            <person name="LaButti K."/>
            <person name="Andreopoulos B."/>
            <person name="Pangilinan J."/>
            <person name="Nolan M."/>
            <person name="Tritt A."/>
            <person name="Clum A."/>
            <person name="Lipzen A."/>
            <person name="Daum C."/>
            <person name="Barry K."/>
            <person name="Grigoriev I.V."/>
            <person name="Vilgalys R."/>
        </authorList>
    </citation>
    <scope>NUCLEOTIDE SEQUENCE</scope>
    <source>
        <strain evidence="2">PMI_201</strain>
    </source>
</reference>
<dbReference type="EMBL" id="JAJTJA010000013">
    <property type="protein sequence ID" value="KAH8690583.1"/>
    <property type="molecule type" value="Genomic_DNA"/>
</dbReference>
<dbReference type="RefSeq" id="XP_046066779.1">
    <property type="nucleotide sequence ID" value="XM_046217286.1"/>
</dbReference>
<dbReference type="Proteomes" id="UP001201262">
    <property type="component" value="Unassembled WGS sequence"/>
</dbReference>
<accession>A0AAD4KKI2</accession>
<dbReference type="GeneID" id="70247573"/>
<feature type="compositionally biased region" description="Polar residues" evidence="1">
    <location>
        <begin position="11"/>
        <end position="20"/>
    </location>
</feature>
<evidence type="ECO:0000313" key="3">
    <source>
        <dbReference type="Proteomes" id="UP001201262"/>
    </source>
</evidence>
<evidence type="ECO:0000313" key="2">
    <source>
        <dbReference type="EMBL" id="KAH8690583.1"/>
    </source>
</evidence>
<evidence type="ECO:0000256" key="1">
    <source>
        <dbReference type="SAM" id="MobiDB-lite"/>
    </source>
</evidence>
<dbReference type="AlphaFoldDB" id="A0AAD4KKI2"/>
<protein>
    <submittedName>
        <fullName evidence="2">Uncharacterized protein</fullName>
    </submittedName>
</protein>